<dbReference type="Proteomes" id="UP000029493">
    <property type="component" value="Chromosome"/>
</dbReference>
<proteinExistence type="predicted"/>
<evidence type="ECO:0000313" key="2">
    <source>
        <dbReference type="Proteomes" id="UP000029493"/>
    </source>
</evidence>
<dbReference type="KEGG" id="psw:LK03_21695"/>
<organism evidence="1 2">
    <name type="scientific">Pseudomonas cremoricolorata</name>
    <dbReference type="NCBI Taxonomy" id="157783"/>
    <lineage>
        <taxon>Bacteria</taxon>
        <taxon>Pseudomonadati</taxon>
        <taxon>Pseudomonadota</taxon>
        <taxon>Gammaproteobacteria</taxon>
        <taxon>Pseudomonadales</taxon>
        <taxon>Pseudomonadaceae</taxon>
        <taxon>Pseudomonas</taxon>
    </lineage>
</organism>
<keyword evidence="2" id="KW-1185">Reference proteome</keyword>
<name>A0A089WWT8_9PSED</name>
<protein>
    <submittedName>
        <fullName evidence="1">Uncharacterized protein</fullName>
    </submittedName>
</protein>
<evidence type="ECO:0000313" key="1">
    <source>
        <dbReference type="EMBL" id="AIR91709.1"/>
    </source>
</evidence>
<dbReference type="STRING" id="157783.LK03_21695"/>
<reference evidence="1 2" key="1">
    <citation type="submission" date="2014-09" db="EMBL/GenBank/DDBJ databases">
        <authorList>
            <person name="Chan K.-G."/>
        </authorList>
    </citation>
    <scope>NUCLEOTIDE SEQUENCE [LARGE SCALE GENOMIC DNA]</scope>
    <source>
        <strain evidence="1 2">ND07</strain>
    </source>
</reference>
<accession>A0A089WWT8</accession>
<gene>
    <name evidence="1" type="ORF">LK03_21695</name>
</gene>
<sequence>MEVIEASDLALTYTLTLPSVSRLQPGRYRGRIDYSVGPGGDFDFGDNILSISDTAIGFNIVIEVDHEFRVEFAPGFDHAILQPPGGWGAWLDGGRVPPKISADSSLRMWSSGPFRVYKFCEFEAGEHCAIRNRRGEEVPLHVLTSMPWGVRYGGWQGVTRMPLPTGRNAALALEPVVYTHNGPGQVHFEVVEADLPAMLKRPGERYSGKVTLMFDADL</sequence>
<dbReference type="EMBL" id="CP009455">
    <property type="protein sequence ID" value="AIR91709.1"/>
    <property type="molecule type" value="Genomic_DNA"/>
</dbReference>
<dbReference type="AlphaFoldDB" id="A0A089WWT8"/>